<reference evidence="1" key="1">
    <citation type="submission" date="2020-02" db="EMBL/GenBank/DDBJ databases">
        <authorList>
            <person name="Meier V. D."/>
        </authorList>
    </citation>
    <scope>NUCLEOTIDE SEQUENCE</scope>
    <source>
        <strain evidence="1">AVDCRST_MAG71</strain>
    </source>
</reference>
<dbReference type="EMBL" id="CADCUA010000400">
    <property type="protein sequence ID" value="CAA9328845.1"/>
    <property type="molecule type" value="Genomic_DNA"/>
</dbReference>
<gene>
    <name evidence="1" type="ORF">AVDCRST_MAG71-1696</name>
</gene>
<evidence type="ECO:0000313" key="1">
    <source>
        <dbReference type="EMBL" id="CAA9328845.1"/>
    </source>
</evidence>
<dbReference type="Gene3D" id="2.120.10.10">
    <property type="match status" value="1"/>
</dbReference>
<dbReference type="InterPro" id="IPR036278">
    <property type="entry name" value="Sialidase_sf"/>
</dbReference>
<organism evidence="1">
    <name type="scientific">uncultured Lysobacter sp</name>
    <dbReference type="NCBI Taxonomy" id="271060"/>
    <lineage>
        <taxon>Bacteria</taxon>
        <taxon>Pseudomonadati</taxon>
        <taxon>Pseudomonadota</taxon>
        <taxon>Gammaproteobacteria</taxon>
        <taxon>Lysobacterales</taxon>
        <taxon>Lysobacteraceae</taxon>
        <taxon>Lysobacter</taxon>
        <taxon>environmental samples</taxon>
    </lineage>
</organism>
<accession>A0A6J4LD10</accession>
<dbReference type="SUPFAM" id="SSF50939">
    <property type="entry name" value="Sialidases"/>
    <property type="match status" value="1"/>
</dbReference>
<dbReference type="PROSITE" id="PS51257">
    <property type="entry name" value="PROKAR_LIPOPROTEIN"/>
    <property type="match status" value="1"/>
</dbReference>
<protein>
    <recommendedName>
        <fullName evidence="2">Exo-alpha-sialidase</fullName>
    </recommendedName>
</protein>
<sequence length="435" mass="45419">MWKLIGKSALVLGLLAGGCGGAGHPVSRRAASAIDLAQSTGVTAGDRIDGLDLALDAQGNLHAVWRHTHGREGASRGRLMYRRGSGKPLRWSAPVVISTVAPGMPQVVARANGVHVFAGPRLHHWQLTEPGRVHEHGALLDRAAPQVDAFDALAAGNGISIVFRTSPLRSGLGLYGLHWTQGGAAAPRPIAQALPSSSPGRAVPKLHGAAGRLLAIWTETRSSGAFDASSGVTSFQARDEILASWSTDGGVHWSPPARVASTPGSDVAAVAVADSGGSPVVFYAAHGVFSSHWQGNAWSPAAQRADHSAQSAPGATDITAVTAASCEGAPAVAWADARHRRTDRRWWNPLGGAPWSDNPDWANNDVFVIERAFARQAGGPRPQRLTQDGSYTGEIAMTARDGRLVVLHSGQARVGKSRHDANAAPHLLQSLVPCS</sequence>
<name>A0A6J4LD10_9GAMM</name>
<dbReference type="CDD" id="cd15482">
    <property type="entry name" value="Sialidase_non-viral"/>
    <property type="match status" value="1"/>
</dbReference>
<dbReference type="AlphaFoldDB" id="A0A6J4LD10"/>
<evidence type="ECO:0008006" key="2">
    <source>
        <dbReference type="Google" id="ProtNLM"/>
    </source>
</evidence>
<proteinExistence type="predicted"/>